<organism evidence="6 7">
    <name type="scientific">Thalassoglobus polymorphus</name>
    <dbReference type="NCBI Taxonomy" id="2527994"/>
    <lineage>
        <taxon>Bacteria</taxon>
        <taxon>Pseudomonadati</taxon>
        <taxon>Planctomycetota</taxon>
        <taxon>Planctomycetia</taxon>
        <taxon>Planctomycetales</taxon>
        <taxon>Planctomycetaceae</taxon>
        <taxon>Thalassoglobus</taxon>
    </lineage>
</organism>
<evidence type="ECO:0000313" key="7">
    <source>
        <dbReference type="Proteomes" id="UP000315724"/>
    </source>
</evidence>
<evidence type="ECO:0000256" key="1">
    <source>
        <dbReference type="ARBA" id="ARBA00001933"/>
    </source>
</evidence>
<dbReference type="GO" id="GO:0045439">
    <property type="term" value="F:isopenicillin-N epimerase activity"/>
    <property type="evidence" value="ECO:0007669"/>
    <property type="project" value="UniProtKB-EC"/>
</dbReference>
<dbReference type="InterPro" id="IPR020578">
    <property type="entry name" value="Aminotrans_V_PyrdxlP_BS"/>
</dbReference>
<protein>
    <submittedName>
        <fullName evidence="6">Isopenicillin N epimerase</fullName>
        <ecNumber evidence="6">5.1.1.17</ecNumber>
    </submittedName>
</protein>
<accession>A0A517QHJ8</accession>
<comment type="cofactor">
    <cofactor evidence="1 4">
        <name>pyridoxal 5'-phosphate</name>
        <dbReference type="ChEBI" id="CHEBI:597326"/>
    </cofactor>
</comment>
<dbReference type="SUPFAM" id="SSF53383">
    <property type="entry name" value="PLP-dependent transferases"/>
    <property type="match status" value="1"/>
</dbReference>
<evidence type="ECO:0000313" key="6">
    <source>
        <dbReference type="EMBL" id="QDT31101.1"/>
    </source>
</evidence>
<dbReference type="AlphaFoldDB" id="A0A517QHJ8"/>
<keyword evidence="2" id="KW-0663">Pyridoxal phosphate</keyword>
<dbReference type="KEGG" id="tpol:Mal48_03320"/>
<keyword evidence="6" id="KW-0413">Isomerase</keyword>
<gene>
    <name evidence="6" type="primary">cefD</name>
    <name evidence="6" type="ORF">Mal48_03320</name>
</gene>
<evidence type="ECO:0000256" key="2">
    <source>
        <dbReference type="ARBA" id="ARBA00022898"/>
    </source>
</evidence>
<dbReference type="InterPro" id="IPR015422">
    <property type="entry name" value="PyrdxlP-dep_Trfase_small"/>
</dbReference>
<comment type="similarity">
    <text evidence="3">Belongs to the class-V pyridoxal-phosphate-dependent aminotransferase family.</text>
</comment>
<dbReference type="InterPro" id="IPR015424">
    <property type="entry name" value="PyrdxlP-dep_Trfase"/>
</dbReference>
<sequence>MELLAELESQPMEFLIRTTPRLLKETTQSLAAFLNCEQGNLACVPNATEGMNVVAKNVPLAAGDEVLLTDHEYGAVVRIWGNACKQVGAKTVLVRLPQPLQSKDEVVEAIFAAVTEKTRILVVSHVTSPTAVILPVKEICQRAKKSGLMVVIDGPHAPVMVDVDLRSIGCDFYCASTHKWLCAPFGTGFLYVKSKHKQGLVPNTISWGRSLQGDDAQWTDEFHWPGTFDPTGYLSIPTAIQFFKEIGLKRFREQTHALARYARERILEMTDHSPLSEDSEEWYGSMVTVPFDAGETASLKPGEPHPLQKWLATEHQLEVPVFEWHQQWHVRVSCQLYNTPEQIDRLVQLLQDWRTRTGLQA</sequence>
<dbReference type="Proteomes" id="UP000315724">
    <property type="component" value="Chromosome"/>
</dbReference>
<dbReference type="PROSITE" id="PS00595">
    <property type="entry name" value="AA_TRANSFER_CLASS_5"/>
    <property type="match status" value="1"/>
</dbReference>
<keyword evidence="7" id="KW-1185">Reference proteome</keyword>
<evidence type="ECO:0000256" key="4">
    <source>
        <dbReference type="RuleBase" id="RU004504"/>
    </source>
</evidence>
<feature type="domain" description="Aminotransferase class V" evidence="5">
    <location>
        <begin position="22"/>
        <end position="346"/>
    </location>
</feature>
<proteinExistence type="inferred from homology"/>
<dbReference type="PANTHER" id="PTHR43092">
    <property type="entry name" value="L-CYSTEINE DESULFHYDRASE"/>
    <property type="match status" value="1"/>
</dbReference>
<dbReference type="Gene3D" id="3.90.1150.10">
    <property type="entry name" value="Aspartate Aminotransferase, domain 1"/>
    <property type="match status" value="1"/>
</dbReference>
<name>A0A517QHJ8_9PLAN</name>
<dbReference type="Pfam" id="PF00266">
    <property type="entry name" value="Aminotran_5"/>
    <property type="match status" value="1"/>
</dbReference>
<dbReference type="PANTHER" id="PTHR43092:SF2">
    <property type="entry name" value="HERCYNYLCYSTEINE SULFOXIDE LYASE"/>
    <property type="match status" value="1"/>
</dbReference>
<evidence type="ECO:0000256" key="3">
    <source>
        <dbReference type="RuleBase" id="RU004075"/>
    </source>
</evidence>
<dbReference type="InterPro" id="IPR015421">
    <property type="entry name" value="PyrdxlP-dep_Trfase_major"/>
</dbReference>
<dbReference type="EC" id="5.1.1.17" evidence="6"/>
<dbReference type="EMBL" id="CP036267">
    <property type="protein sequence ID" value="QDT31101.1"/>
    <property type="molecule type" value="Genomic_DNA"/>
</dbReference>
<dbReference type="Gene3D" id="3.40.640.10">
    <property type="entry name" value="Type I PLP-dependent aspartate aminotransferase-like (Major domain)"/>
    <property type="match status" value="1"/>
</dbReference>
<reference evidence="6 7" key="1">
    <citation type="submission" date="2019-02" db="EMBL/GenBank/DDBJ databases">
        <title>Deep-cultivation of Planctomycetes and their phenomic and genomic characterization uncovers novel biology.</title>
        <authorList>
            <person name="Wiegand S."/>
            <person name="Jogler M."/>
            <person name="Boedeker C."/>
            <person name="Pinto D."/>
            <person name="Vollmers J."/>
            <person name="Rivas-Marin E."/>
            <person name="Kohn T."/>
            <person name="Peeters S.H."/>
            <person name="Heuer A."/>
            <person name="Rast P."/>
            <person name="Oberbeckmann S."/>
            <person name="Bunk B."/>
            <person name="Jeske O."/>
            <person name="Meyerdierks A."/>
            <person name="Storesund J.E."/>
            <person name="Kallscheuer N."/>
            <person name="Luecker S."/>
            <person name="Lage O.M."/>
            <person name="Pohl T."/>
            <person name="Merkel B.J."/>
            <person name="Hornburger P."/>
            <person name="Mueller R.-W."/>
            <person name="Bruemmer F."/>
            <person name="Labrenz M."/>
            <person name="Spormann A.M."/>
            <person name="Op den Camp H."/>
            <person name="Overmann J."/>
            <person name="Amann R."/>
            <person name="Jetten M.S.M."/>
            <person name="Mascher T."/>
            <person name="Medema M.H."/>
            <person name="Devos D.P."/>
            <person name="Kaster A.-K."/>
            <person name="Ovreas L."/>
            <person name="Rohde M."/>
            <person name="Galperin M.Y."/>
            <person name="Jogler C."/>
        </authorList>
    </citation>
    <scope>NUCLEOTIDE SEQUENCE [LARGE SCALE GENOMIC DNA]</scope>
    <source>
        <strain evidence="6 7">Mal48</strain>
    </source>
</reference>
<evidence type="ECO:0000259" key="5">
    <source>
        <dbReference type="Pfam" id="PF00266"/>
    </source>
</evidence>
<dbReference type="InterPro" id="IPR000192">
    <property type="entry name" value="Aminotrans_V_dom"/>
</dbReference>